<keyword evidence="3" id="KW-1185">Reference proteome</keyword>
<dbReference type="GO" id="GO:0009062">
    <property type="term" value="P:fatty acid catabolic process"/>
    <property type="evidence" value="ECO:0007669"/>
    <property type="project" value="TreeGrafter"/>
</dbReference>
<name>A0AAD5MZ50_PARTN</name>
<dbReference type="PANTHER" id="PTHR45847:SF6">
    <property type="entry name" value="FATTY ACID AMIDE HYDROLASE"/>
    <property type="match status" value="1"/>
</dbReference>
<dbReference type="GO" id="GO:0004040">
    <property type="term" value="F:amidase activity"/>
    <property type="evidence" value="ECO:0007669"/>
    <property type="project" value="TreeGrafter"/>
</dbReference>
<dbReference type="Gene3D" id="3.90.1300.10">
    <property type="entry name" value="Amidase signature (AS) domain"/>
    <property type="match status" value="1"/>
</dbReference>
<comment type="caution">
    <text evidence="2">The sequence shown here is derived from an EMBL/GenBank/DDBJ whole genome shotgun (WGS) entry which is preliminary data.</text>
</comment>
<dbReference type="AlphaFoldDB" id="A0AAD5MZ50"/>
<dbReference type="GO" id="GO:0017064">
    <property type="term" value="F:fatty acid amide hydrolase activity"/>
    <property type="evidence" value="ECO:0007669"/>
    <property type="project" value="TreeGrafter"/>
</dbReference>
<dbReference type="EMBL" id="JAHQIW010002865">
    <property type="protein sequence ID" value="KAJ1356671.1"/>
    <property type="molecule type" value="Genomic_DNA"/>
</dbReference>
<accession>A0AAD5MZ50</accession>
<evidence type="ECO:0000259" key="1">
    <source>
        <dbReference type="Pfam" id="PF01425"/>
    </source>
</evidence>
<dbReference type="SUPFAM" id="SSF75304">
    <property type="entry name" value="Amidase signature (AS) enzymes"/>
    <property type="match status" value="1"/>
</dbReference>
<dbReference type="InterPro" id="IPR052096">
    <property type="entry name" value="Endocannabinoid_amidase"/>
</dbReference>
<gene>
    <name evidence="2" type="ORF">KIN20_014410</name>
</gene>
<sequence length="310" mass="34378">MLQIEKVANMDFNIFSMMSNHDHVPFVITNVPQALLSFACSNSVYGTTLNPHDVTRTPGGSSGGEGALFAAGGTPFGMGSDIAGSLRIPAAFCGFVTLKPTQDRLVVKNTDPCTPGCCRFGLSFGFFTNTVLEQVELLKMVVGNSSYRQLVPTSVPAPINEEVVHQTGRLRVGYFDNDGFCPPVPCVRRSVLETVERLKTEGHDLVPFTVPNVNEMVQLLYKLLLPDGGRCIRAVYENDVVDPYMKEFVMLLKVPRCVKRLASSILRPISPQMSAISSAYVSDLEDLRYAHERWDIYKEKVSYVWETFPH</sequence>
<dbReference type="PANTHER" id="PTHR45847">
    <property type="entry name" value="FATTY ACID AMIDE HYDROLASE"/>
    <property type="match status" value="1"/>
</dbReference>
<organism evidence="2 3">
    <name type="scientific">Parelaphostrongylus tenuis</name>
    <name type="common">Meningeal worm</name>
    <dbReference type="NCBI Taxonomy" id="148309"/>
    <lineage>
        <taxon>Eukaryota</taxon>
        <taxon>Metazoa</taxon>
        <taxon>Ecdysozoa</taxon>
        <taxon>Nematoda</taxon>
        <taxon>Chromadorea</taxon>
        <taxon>Rhabditida</taxon>
        <taxon>Rhabditina</taxon>
        <taxon>Rhabditomorpha</taxon>
        <taxon>Strongyloidea</taxon>
        <taxon>Metastrongylidae</taxon>
        <taxon>Parelaphostrongylus</taxon>
    </lineage>
</organism>
<evidence type="ECO:0000313" key="2">
    <source>
        <dbReference type="EMBL" id="KAJ1356671.1"/>
    </source>
</evidence>
<dbReference type="InterPro" id="IPR036928">
    <property type="entry name" value="AS_sf"/>
</dbReference>
<evidence type="ECO:0000313" key="3">
    <source>
        <dbReference type="Proteomes" id="UP001196413"/>
    </source>
</evidence>
<reference evidence="2" key="1">
    <citation type="submission" date="2021-06" db="EMBL/GenBank/DDBJ databases">
        <title>Parelaphostrongylus tenuis whole genome reference sequence.</title>
        <authorList>
            <person name="Garwood T.J."/>
            <person name="Larsen P.A."/>
            <person name="Fountain-Jones N.M."/>
            <person name="Garbe J.R."/>
            <person name="Macchietto M.G."/>
            <person name="Kania S.A."/>
            <person name="Gerhold R.W."/>
            <person name="Richards J.E."/>
            <person name="Wolf T.M."/>
        </authorList>
    </citation>
    <scope>NUCLEOTIDE SEQUENCE</scope>
    <source>
        <strain evidence="2">MNPRO001-30</strain>
        <tissue evidence="2">Meninges</tissue>
    </source>
</reference>
<dbReference type="Pfam" id="PF01425">
    <property type="entry name" value="Amidase"/>
    <property type="match status" value="1"/>
</dbReference>
<dbReference type="Proteomes" id="UP001196413">
    <property type="component" value="Unassembled WGS sequence"/>
</dbReference>
<feature type="domain" description="Amidase" evidence="1">
    <location>
        <begin position="5"/>
        <end position="300"/>
    </location>
</feature>
<proteinExistence type="predicted"/>
<protein>
    <recommendedName>
        <fullName evidence="1">Amidase domain-containing protein</fullName>
    </recommendedName>
</protein>
<dbReference type="InterPro" id="IPR023631">
    <property type="entry name" value="Amidase_dom"/>
</dbReference>